<dbReference type="STRING" id="1423792.FD09_GL002891"/>
<dbReference type="InterPro" id="IPR018004">
    <property type="entry name" value="KilA/APSES_HTH"/>
</dbReference>
<dbReference type="Proteomes" id="UP000051330">
    <property type="component" value="Unassembled WGS sequence"/>
</dbReference>
<dbReference type="PATRIC" id="fig|1423792.3.peg.2964"/>
<sequence>MMRKKYDEIEAKGMSINLFSDQEDDNQNDFISLSDIARYQNPDAPKDIVKNWMRNRNSLEFLGVWETLNNPDFNVSAYESILGKAGSNAFVMSPSKWISETNAKGIVSSQGRMGGTYARTDIAFEFASWVSPEFKLFIIQDYQALKKKQQDPEQLEWNAKRLLSKINNRIQTDAIKDHLVPPTLSKREAGYMYASEADRIYMALFGTTARKWKDEHPNLKGNIRDYATVEQLLVLSNLESMNAEFITQGMDPAKRTLKLNEIALRQMTSLQSEVTSKQLKRLEGGNK</sequence>
<dbReference type="SMART" id="SM01252">
    <property type="entry name" value="KilA-N"/>
    <property type="match status" value="1"/>
</dbReference>
<dbReference type="RefSeq" id="WP_057820617.1">
    <property type="nucleotide sequence ID" value="NZ_AZEC01000007.1"/>
</dbReference>
<dbReference type="AlphaFoldDB" id="A0A0R1MXG7"/>
<accession>A0A0R1MXG7</accession>
<dbReference type="Pfam" id="PF04383">
    <property type="entry name" value="KilA-N"/>
    <property type="match status" value="1"/>
</dbReference>
<dbReference type="EMBL" id="AZEC01000007">
    <property type="protein sequence ID" value="KRL12572.1"/>
    <property type="molecule type" value="Genomic_DNA"/>
</dbReference>
<name>A0A0R1MXG7_9LACO</name>
<proteinExistence type="predicted"/>
<evidence type="ECO:0000259" key="1">
    <source>
        <dbReference type="PROSITE" id="PS51301"/>
    </source>
</evidence>
<dbReference type="PROSITE" id="PS51301">
    <property type="entry name" value="KILA_N"/>
    <property type="match status" value="1"/>
</dbReference>
<protein>
    <submittedName>
        <fullName evidence="2">KilA-N domain protein</fullName>
    </submittedName>
</protein>
<evidence type="ECO:0000313" key="2">
    <source>
        <dbReference type="EMBL" id="KRL12572.1"/>
    </source>
</evidence>
<reference evidence="2 3" key="1">
    <citation type="journal article" date="2015" name="Genome Announc.">
        <title>Expanding the biotechnology potential of lactobacilli through comparative genomics of 213 strains and associated genera.</title>
        <authorList>
            <person name="Sun Z."/>
            <person name="Harris H.M."/>
            <person name="McCann A."/>
            <person name="Guo C."/>
            <person name="Argimon S."/>
            <person name="Zhang W."/>
            <person name="Yang X."/>
            <person name="Jeffery I.B."/>
            <person name="Cooney J.C."/>
            <person name="Kagawa T.F."/>
            <person name="Liu W."/>
            <person name="Song Y."/>
            <person name="Salvetti E."/>
            <person name="Wrobel A."/>
            <person name="Rasinkangas P."/>
            <person name="Parkhill J."/>
            <person name="Rea M.C."/>
            <person name="O'Sullivan O."/>
            <person name="Ritari J."/>
            <person name="Douillard F.P."/>
            <person name="Paul Ross R."/>
            <person name="Yang R."/>
            <person name="Briner A.E."/>
            <person name="Felis G.E."/>
            <person name="de Vos W.M."/>
            <person name="Barrangou R."/>
            <person name="Klaenhammer T.R."/>
            <person name="Caufield P.W."/>
            <person name="Cui Y."/>
            <person name="Zhang H."/>
            <person name="O'Toole P.W."/>
        </authorList>
    </citation>
    <scope>NUCLEOTIDE SEQUENCE [LARGE SCALE GENOMIC DNA]</scope>
    <source>
        <strain evidence="2 3">DSM 12744</strain>
    </source>
</reference>
<dbReference type="InterPro" id="IPR017880">
    <property type="entry name" value="KilA_N"/>
</dbReference>
<comment type="caution">
    <text evidence="2">The sequence shown here is derived from an EMBL/GenBank/DDBJ whole genome shotgun (WGS) entry which is preliminary data.</text>
</comment>
<gene>
    <name evidence="2" type="ORF">FD09_GL002891</name>
</gene>
<organism evidence="2 3">
    <name type="scientific">Schleiferilactobacillus perolens DSM 12744</name>
    <dbReference type="NCBI Taxonomy" id="1423792"/>
    <lineage>
        <taxon>Bacteria</taxon>
        <taxon>Bacillati</taxon>
        <taxon>Bacillota</taxon>
        <taxon>Bacilli</taxon>
        <taxon>Lactobacillales</taxon>
        <taxon>Lactobacillaceae</taxon>
        <taxon>Schleiferilactobacillus</taxon>
    </lineage>
</organism>
<feature type="domain" description="KilA-N" evidence="1">
    <location>
        <begin position="5"/>
        <end position="145"/>
    </location>
</feature>
<keyword evidence="3" id="KW-1185">Reference proteome</keyword>
<dbReference type="OrthoDB" id="9810290at2"/>
<evidence type="ECO:0000313" key="3">
    <source>
        <dbReference type="Proteomes" id="UP000051330"/>
    </source>
</evidence>